<dbReference type="OrthoDB" id="157374at2157"/>
<dbReference type="EMBL" id="QMDY01000002">
    <property type="protein sequence ID" value="KAB7519279.1"/>
    <property type="molecule type" value="Genomic_DNA"/>
</dbReference>
<comment type="caution">
    <text evidence="2">The sequence shown here is derived from an EMBL/GenBank/DDBJ whole genome shotgun (WGS) entry which is preliminary data.</text>
</comment>
<keyword evidence="6" id="KW-1185">Reference proteome</keyword>
<evidence type="ECO:0000313" key="6">
    <source>
        <dbReference type="Proteomes" id="UP000326865"/>
    </source>
</evidence>
<accession>A0A5N5U886</accession>
<dbReference type="Proteomes" id="UP000326302">
    <property type="component" value="Unassembled WGS sequence"/>
</dbReference>
<reference evidence="4 5" key="1">
    <citation type="submission" date="2019-10" db="EMBL/GenBank/DDBJ databases">
        <title>Unraveling microbial dark matter from salterns through culturing: the case of the genus Halosegnis.</title>
        <authorList>
            <person name="Duran-Viseras A."/>
            <person name="Andrei A.-S."/>
            <person name="Vera-Gargallo B."/>
            <person name="Ghai R."/>
            <person name="Sanchez-Porro C."/>
            <person name="Ventosa A."/>
        </authorList>
    </citation>
    <scope>NUCLEOTIDE SEQUENCE [LARGE SCALE GENOMIC DNA]</scope>
    <source>
        <strain evidence="2 5">F17-44</strain>
        <strain evidence="1 6">F18-79</strain>
        <strain evidence="3 4">F19-13</strain>
    </source>
</reference>
<protein>
    <recommendedName>
        <fullName evidence="7">Exonuclease RecJ</fullName>
    </recommendedName>
</protein>
<dbReference type="RefSeq" id="WP_152119047.1">
    <property type="nucleotide sequence ID" value="NZ_QJOW01000001.1"/>
</dbReference>
<evidence type="ECO:0000313" key="2">
    <source>
        <dbReference type="EMBL" id="KAB7518147.1"/>
    </source>
</evidence>
<evidence type="ECO:0000313" key="1">
    <source>
        <dbReference type="EMBL" id="KAB7514835.1"/>
    </source>
</evidence>
<dbReference type="AlphaFoldDB" id="A0A5N5UHC0"/>
<gene>
    <name evidence="1" type="ORF">DM867_06925</name>
    <name evidence="2" type="ORF">DMP03_01945</name>
    <name evidence="3" type="ORF">DP108_03990</name>
</gene>
<sequence length="375" mass="38349">MTASGRPAQSAPAESLAAACRDADFVRLQATADGDALAALGQLAAALRATDTPFHASVRTVPDITVTEGDLTVCLGADADADITLTDEPLSATAYTAAGDIGTDADAILALAGAVAAGYTPGENTPLYEPATAKLDRRPGLAVPVDGDTETLVDGLVHSTLVHADFSAARDTAAALVGSLDAETLDSETHRRIASAVALRAIEDAPAHAAERVERVLRPHVGGPFTTVGGYADVLDACARRRPGLGVALAIDAARTDEEPSHADEALATWRDHATAAHTGLRAGETARHSGLFVVRVEGTAPLGTVARLAQAFQSPESLALAVDGERAALSGEHAGEHARRVGEQVEATATGRTTTGYIEGIDAATAETEVRRAV</sequence>
<evidence type="ECO:0008006" key="7">
    <source>
        <dbReference type="Google" id="ProtNLM"/>
    </source>
</evidence>
<dbReference type="Proteomes" id="UP000326865">
    <property type="component" value="Unassembled WGS sequence"/>
</dbReference>
<organism evidence="2 5">
    <name type="scientific">Halosegnis rubeus</name>
    <dbReference type="NCBI Taxonomy" id="2212850"/>
    <lineage>
        <taxon>Archaea</taxon>
        <taxon>Methanobacteriati</taxon>
        <taxon>Methanobacteriota</taxon>
        <taxon>Stenosarchaea group</taxon>
        <taxon>Halobacteria</taxon>
        <taxon>Halobacteriales</taxon>
        <taxon>Natronomonadaceae</taxon>
        <taxon>Halosegnis</taxon>
    </lineage>
</organism>
<dbReference type="Proteomes" id="UP000326207">
    <property type="component" value="Unassembled WGS sequence"/>
</dbReference>
<accession>A0A5N5UKD7</accession>
<dbReference type="EMBL" id="QJOW01000001">
    <property type="protein sequence ID" value="KAB7518147.1"/>
    <property type="molecule type" value="Genomic_DNA"/>
</dbReference>
<evidence type="ECO:0000313" key="4">
    <source>
        <dbReference type="Proteomes" id="UP000326207"/>
    </source>
</evidence>
<dbReference type="EMBL" id="QKKZ01000002">
    <property type="protein sequence ID" value="KAB7514835.1"/>
    <property type="molecule type" value="Genomic_DNA"/>
</dbReference>
<proteinExistence type="predicted"/>
<evidence type="ECO:0000313" key="3">
    <source>
        <dbReference type="EMBL" id="KAB7519279.1"/>
    </source>
</evidence>
<accession>A0A5N5UHC0</accession>
<evidence type="ECO:0000313" key="5">
    <source>
        <dbReference type="Proteomes" id="UP000326302"/>
    </source>
</evidence>
<name>A0A5N5UHC0_9EURY</name>